<dbReference type="EMBL" id="BMFQ01000002">
    <property type="protein sequence ID" value="GGG44349.1"/>
    <property type="molecule type" value="Genomic_DNA"/>
</dbReference>
<name>A0A917GFT6_9FLAO</name>
<reference evidence="1" key="1">
    <citation type="journal article" date="2014" name="Int. J. Syst. Evol. Microbiol.">
        <title>Complete genome sequence of Corynebacterium casei LMG S-19264T (=DSM 44701T), isolated from a smear-ripened cheese.</title>
        <authorList>
            <consortium name="US DOE Joint Genome Institute (JGI-PGF)"/>
            <person name="Walter F."/>
            <person name="Albersmeier A."/>
            <person name="Kalinowski J."/>
            <person name="Ruckert C."/>
        </authorList>
    </citation>
    <scope>NUCLEOTIDE SEQUENCE</scope>
    <source>
        <strain evidence="1">CGMCC 1.12751</strain>
    </source>
</reference>
<gene>
    <name evidence="1" type="ORF">GCM10010976_14930</name>
</gene>
<protein>
    <submittedName>
        <fullName evidence="1">Uncharacterized protein</fullName>
    </submittedName>
</protein>
<dbReference type="AlphaFoldDB" id="A0A917GFT6"/>
<keyword evidence="2" id="KW-1185">Reference proteome</keyword>
<organism evidence="1 2">
    <name type="scientific">Bizionia arctica</name>
    <dbReference type="NCBI Taxonomy" id="1495645"/>
    <lineage>
        <taxon>Bacteria</taxon>
        <taxon>Pseudomonadati</taxon>
        <taxon>Bacteroidota</taxon>
        <taxon>Flavobacteriia</taxon>
        <taxon>Flavobacteriales</taxon>
        <taxon>Flavobacteriaceae</taxon>
        <taxon>Bizionia</taxon>
    </lineage>
</organism>
<accession>A0A917GFT6</accession>
<reference evidence="1" key="2">
    <citation type="submission" date="2020-09" db="EMBL/GenBank/DDBJ databases">
        <authorList>
            <person name="Sun Q."/>
            <person name="Zhou Y."/>
        </authorList>
    </citation>
    <scope>NUCLEOTIDE SEQUENCE</scope>
    <source>
        <strain evidence="1">CGMCC 1.12751</strain>
    </source>
</reference>
<dbReference type="Proteomes" id="UP000625976">
    <property type="component" value="Unassembled WGS sequence"/>
</dbReference>
<comment type="caution">
    <text evidence="1">The sequence shown here is derived from an EMBL/GenBank/DDBJ whole genome shotgun (WGS) entry which is preliminary data.</text>
</comment>
<proteinExistence type="predicted"/>
<sequence length="65" mass="7957">MYKTFKPKSERLRKYIQEFTILDEKDIFPKEYFAFPHNISSIVFLQNSKFIYKHSGSKRETNLYD</sequence>
<evidence type="ECO:0000313" key="2">
    <source>
        <dbReference type="Proteomes" id="UP000625976"/>
    </source>
</evidence>
<evidence type="ECO:0000313" key="1">
    <source>
        <dbReference type="EMBL" id="GGG44349.1"/>
    </source>
</evidence>